<proteinExistence type="predicted"/>
<evidence type="ECO:0000313" key="1">
    <source>
        <dbReference type="EMBL" id="MFC5747737.1"/>
    </source>
</evidence>
<protein>
    <submittedName>
        <fullName evidence="1">Uncharacterized protein</fullName>
    </submittedName>
</protein>
<dbReference type="EMBL" id="JBHSON010000024">
    <property type="protein sequence ID" value="MFC5747737.1"/>
    <property type="molecule type" value="Genomic_DNA"/>
</dbReference>
<reference evidence="2" key="1">
    <citation type="journal article" date="2019" name="Int. J. Syst. Evol. Microbiol.">
        <title>The Global Catalogue of Microorganisms (GCM) 10K type strain sequencing project: providing services to taxonomists for standard genome sequencing and annotation.</title>
        <authorList>
            <consortium name="The Broad Institute Genomics Platform"/>
            <consortium name="The Broad Institute Genome Sequencing Center for Infectious Disease"/>
            <person name="Wu L."/>
            <person name="Ma J."/>
        </authorList>
    </citation>
    <scope>NUCLEOTIDE SEQUENCE [LARGE SCALE GENOMIC DNA]</scope>
    <source>
        <strain evidence="2">KCTC 42087</strain>
    </source>
</reference>
<name>A0ABW0ZZ51_9ACTN</name>
<comment type="caution">
    <text evidence="1">The sequence shown here is derived from an EMBL/GenBank/DDBJ whole genome shotgun (WGS) entry which is preliminary data.</text>
</comment>
<accession>A0ABW0ZZ51</accession>
<sequence length="171" mass="18096">MGRAQGRAAMVRLTVDGRDAGLVHRSVLERVAEIAGRLGCRAAVALGLPPVSYDGAGLARLRRDLDQVIAFADASRRTGWELGDLAVAPGERPVPVLDTPQGVLWADALRGFELRGTGGAARRVTELAEPPGTARRTPLTRLIEPLAEAAGRARVLEVREQGHDEGAGRQG</sequence>
<dbReference type="Proteomes" id="UP001596074">
    <property type="component" value="Unassembled WGS sequence"/>
</dbReference>
<gene>
    <name evidence="1" type="ORF">ACFPZN_19085</name>
</gene>
<evidence type="ECO:0000313" key="2">
    <source>
        <dbReference type="Proteomes" id="UP001596074"/>
    </source>
</evidence>
<keyword evidence="2" id="KW-1185">Reference proteome</keyword>
<organism evidence="1 2">
    <name type="scientific">Actinomadura rugatobispora</name>
    <dbReference type="NCBI Taxonomy" id="1994"/>
    <lineage>
        <taxon>Bacteria</taxon>
        <taxon>Bacillati</taxon>
        <taxon>Actinomycetota</taxon>
        <taxon>Actinomycetes</taxon>
        <taxon>Streptosporangiales</taxon>
        <taxon>Thermomonosporaceae</taxon>
        <taxon>Actinomadura</taxon>
    </lineage>
</organism>
<dbReference type="RefSeq" id="WP_378283355.1">
    <property type="nucleotide sequence ID" value="NZ_JBHSON010000024.1"/>
</dbReference>